<evidence type="ECO:0000259" key="2">
    <source>
        <dbReference type="PROSITE" id="PS50026"/>
    </source>
</evidence>
<dbReference type="EMBL" id="BPLR01017321">
    <property type="protein sequence ID" value="GIY90469.1"/>
    <property type="molecule type" value="Genomic_DNA"/>
</dbReference>
<reference evidence="3 4" key="1">
    <citation type="submission" date="2021-06" db="EMBL/GenBank/DDBJ databases">
        <title>Caerostris extrusa draft genome.</title>
        <authorList>
            <person name="Kono N."/>
            <person name="Arakawa K."/>
        </authorList>
    </citation>
    <scope>NUCLEOTIDE SEQUENCE [LARGE SCALE GENOMIC DNA]</scope>
</reference>
<evidence type="ECO:0000313" key="4">
    <source>
        <dbReference type="Proteomes" id="UP001054945"/>
    </source>
</evidence>
<keyword evidence="1" id="KW-0245">EGF-like domain</keyword>
<keyword evidence="4" id="KW-1185">Reference proteome</keyword>
<organism evidence="3 4">
    <name type="scientific">Caerostris extrusa</name>
    <name type="common">Bark spider</name>
    <name type="synonym">Caerostris bankana</name>
    <dbReference type="NCBI Taxonomy" id="172846"/>
    <lineage>
        <taxon>Eukaryota</taxon>
        <taxon>Metazoa</taxon>
        <taxon>Ecdysozoa</taxon>
        <taxon>Arthropoda</taxon>
        <taxon>Chelicerata</taxon>
        <taxon>Arachnida</taxon>
        <taxon>Araneae</taxon>
        <taxon>Araneomorphae</taxon>
        <taxon>Entelegynae</taxon>
        <taxon>Araneoidea</taxon>
        <taxon>Araneidae</taxon>
        <taxon>Caerostris</taxon>
    </lineage>
</organism>
<gene>
    <name evidence="3" type="primary">kug_7</name>
    <name evidence="3" type="ORF">CEXT_493941</name>
</gene>
<feature type="domain" description="EGF-like" evidence="2">
    <location>
        <begin position="25"/>
        <end position="63"/>
    </location>
</feature>
<evidence type="ECO:0000313" key="3">
    <source>
        <dbReference type="EMBL" id="GIY90469.1"/>
    </source>
</evidence>
<dbReference type="Gene3D" id="2.10.25.10">
    <property type="entry name" value="Laminin"/>
    <property type="match status" value="1"/>
</dbReference>
<dbReference type="PROSITE" id="PS50026">
    <property type="entry name" value="EGF_3"/>
    <property type="match status" value="1"/>
</dbReference>
<comment type="caution">
    <text evidence="3">The sequence shown here is derived from an EMBL/GenBank/DDBJ whole genome shotgun (WGS) entry which is preliminary data.</text>
</comment>
<protein>
    <submittedName>
        <fullName evidence="3">Fat-like cadherin-related tumor suppressor</fullName>
    </submittedName>
</protein>
<dbReference type="SUPFAM" id="SSF57196">
    <property type="entry name" value="EGF/Laminin"/>
    <property type="match status" value="1"/>
</dbReference>
<dbReference type="Proteomes" id="UP001054945">
    <property type="component" value="Unassembled WGS sequence"/>
</dbReference>
<evidence type="ECO:0000256" key="1">
    <source>
        <dbReference type="PROSITE-ProRule" id="PRU00076"/>
    </source>
</evidence>
<dbReference type="CDD" id="cd00054">
    <property type="entry name" value="EGF_CA"/>
    <property type="match status" value="1"/>
</dbReference>
<dbReference type="Pfam" id="PF00008">
    <property type="entry name" value="EGF"/>
    <property type="match status" value="1"/>
</dbReference>
<dbReference type="SMART" id="SM00181">
    <property type="entry name" value="EGF"/>
    <property type="match status" value="1"/>
</dbReference>
<dbReference type="PROSITE" id="PS00022">
    <property type="entry name" value="EGF_1"/>
    <property type="match status" value="1"/>
</dbReference>
<sequence length="99" mass="11092">MHLLNMRNFLECCKSGYGGNRCDVVINECARNPCSSHHVCFPHPSDLGYICQCPPGKTGPLCDRDKTKICQGSTCYEEKNPFPTMERAMLNSIPHDQSL</sequence>
<proteinExistence type="predicted"/>
<feature type="disulfide bond" evidence="1">
    <location>
        <begin position="53"/>
        <end position="62"/>
    </location>
</feature>
<comment type="caution">
    <text evidence="1">Lacks conserved residue(s) required for the propagation of feature annotation.</text>
</comment>
<feature type="disulfide bond" evidence="1">
    <location>
        <begin position="34"/>
        <end position="51"/>
    </location>
</feature>
<dbReference type="InterPro" id="IPR000742">
    <property type="entry name" value="EGF"/>
</dbReference>
<keyword evidence="1" id="KW-1015">Disulfide bond</keyword>
<name>A0AAV4X9K4_CAEEX</name>
<dbReference type="AlphaFoldDB" id="A0AAV4X9K4"/>
<accession>A0AAV4X9K4</accession>